<dbReference type="HAMAP" id="MF_00051">
    <property type="entry name" value="SHMT"/>
    <property type="match status" value="1"/>
</dbReference>
<dbReference type="SUPFAM" id="SSF53383">
    <property type="entry name" value="PLP-dependent transferases"/>
    <property type="match status" value="1"/>
</dbReference>
<dbReference type="InterPro" id="IPR049943">
    <property type="entry name" value="Ser_HO-MeTrfase-like"/>
</dbReference>
<feature type="modified residue" description="N6-(pyridoxal phosphate)lysine" evidence="10 11">
    <location>
        <position position="227"/>
    </location>
</feature>
<keyword evidence="5 10" id="KW-0554">One-carbon metabolism</keyword>
<dbReference type="CDD" id="cd00378">
    <property type="entry name" value="SHMT"/>
    <property type="match status" value="1"/>
</dbReference>
<keyword evidence="13" id="KW-0456">Lyase</keyword>
<feature type="site" description="Plays an important role in substrate specificity" evidence="10">
    <location>
        <position position="226"/>
    </location>
</feature>
<reference evidence="13 14" key="1">
    <citation type="submission" date="2016-04" db="EMBL/GenBank/DDBJ databases">
        <title>Genome sequence of Methanobrevibacter cuticularis DSM 11139.</title>
        <authorList>
            <person name="Poehlein A."/>
            <person name="Seedorf H."/>
            <person name="Daniel R."/>
        </authorList>
    </citation>
    <scope>NUCLEOTIDE SEQUENCE [LARGE SCALE GENOMIC DNA]</scope>
    <source>
        <strain evidence="13 14">DSM 11139</strain>
    </source>
</reference>
<dbReference type="EMBL" id="LWMW01000098">
    <property type="protein sequence ID" value="KZX16142.1"/>
    <property type="molecule type" value="Genomic_DNA"/>
</dbReference>
<comment type="cofactor">
    <cofactor evidence="1 10 11">
        <name>pyridoxal 5'-phosphate</name>
        <dbReference type="ChEBI" id="CHEBI:597326"/>
    </cofactor>
</comment>
<gene>
    <name evidence="10 13" type="primary">glyA</name>
    <name evidence="13" type="ORF">MBCUT_10080</name>
</gene>
<dbReference type="STRING" id="47311.MBCUT_10080"/>
<keyword evidence="14" id="KW-1185">Reference proteome</keyword>
<evidence type="ECO:0000256" key="3">
    <source>
        <dbReference type="ARBA" id="ARBA00011738"/>
    </source>
</evidence>
<dbReference type="GO" id="GO:0032259">
    <property type="term" value="P:methylation"/>
    <property type="evidence" value="ECO:0007669"/>
    <property type="project" value="UniProtKB-KW"/>
</dbReference>
<comment type="function">
    <text evidence="10">Catalyzes the reversible interconversion of serine and glycine with tetrahydromethanopterin (H4MPT) serving as the one-carbon carrier. Also exhibits a pteridine-independent aldolase activity toward beta-hydroxyamino acids, producing glycine and aldehydes, via a retro-aldol mechanism.</text>
</comment>
<protein>
    <recommendedName>
        <fullName evidence="10">Serine hydroxymethyltransferase</fullName>
        <shortName evidence="10">SHMT</shortName>
        <shortName evidence="10">Serine methylase</shortName>
        <ecNumber evidence="10">2.1.2.-</ecNumber>
    </recommendedName>
</protein>
<proteinExistence type="inferred from homology"/>
<dbReference type="Proteomes" id="UP000077275">
    <property type="component" value="Unassembled WGS sequence"/>
</dbReference>
<evidence type="ECO:0000256" key="7">
    <source>
        <dbReference type="ARBA" id="ARBA00022679"/>
    </source>
</evidence>
<comment type="pathway">
    <text evidence="10">Amino-acid biosynthesis; glycine biosynthesis; glycine from L-serine: step 1/1.</text>
</comment>
<dbReference type="PATRIC" id="fig|47311.3.peg.1111"/>
<dbReference type="AlphaFoldDB" id="A0A166E0C7"/>
<comment type="caution">
    <text evidence="10">Lacks conserved residue(s) required for the propagation of feature annotation.</text>
</comment>
<keyword evidence="7 10" id="KW-0808">Transferase</keyword>
<evidence type="ECO:0000256" key="6">
    <source>
        <dbReference type="ARBA" id="ARBA00022605"/>
    </source>
</evidence>
<dbReference type="PANTHER" id="PTHR11680">
    <property type="entry name" value="SERINE HYDROXYMETHYLTRANSFERASE"/>
    <property type="match status" value="1"/>
</dbReference>
<dbReference type="GO" id="GO:0008168">
    <property type="term" value="F:methyltransferase activity"/>
    <property type="evidence" value="ECO:0007669"/>
    <property type="project" value="UniProtKB-KW"/>
</dbReference>
<dbReference type="GO" id="GO:0005737">
    <property type="term" value="C:cytoplasm"/>
    <property type="evidence" value="ECO:0007669"/>
    <property type="project" value="UniProtKB-SubCell"/>
</dbReference>
<dbReference type="GO" id="GO:0030170">
    <property type="term" value="F:pyridoxal phosphate binding"/>
    <property type="evidence" value="ECO:0007669"/>
    <property type="project" value="UniProtKB-UniRule"/>
</dbReference>
<organism evidence="13 14">
    <name type="scientific">Methanobrevibacter cuticularis</name>
    <dbReference type="NCBI Taxonomy" id="47311"/>
    <lineage>
        <taxon>Archaea</taxon>
        <taxon>Methanobacteriati</taxon>
        <taxon>Methanobacteriota</taxon>
        <taxon>Methanomada group</taxon>
        <taxon>Methanobacteria</taxon>
        <taxon>Methanobacteriales</taxon>
        <taxon>Methanobacteriaceae</taxon>
        <taxon>Methanobrevibacter</taxon>
    </lineage>
</organism>
<dbReference type="OrthoDB" id="5821at2157"/>
<keyword evidence="13" id="KW-0489">Methyltransferase</keyword>
<dbReference type="NCBIfam" id="NF000586">
    <property type="entry name" value="PRK00011.1"/>
    <property type="match status" value="1"/>
</dbReference>
<evidence type="ECO:0000256" key="4">
    <source>
        <dbReference type="ARBA" id="ARBA00022490"/>
    </source>
</evidence>
<dbReference type="GO" id="GO:0035999">
    <property type="term" value="P:tetrahydrofolate interconversion"/>
    <property type="evidence" value="ECO:0007669"/>
    <property type="project" value="InterPro"/>
</dbReference>
<dbReference type="Gene3D" id="3.40.640.10">
    <property type="entry name" value="Type I PLP-dependent aspartate aminotransferase-like (Major domain)"/>
    <property type="match status" value="1"/>
</dbReference>
<dbReference type="InterPro" id="IPR001085">
    <property type="entry name" value="Ser_HO-MeTrfase"/>
</dbReference>
<keyword evidence="6 10" id="KW-0028">Amino-acid biosynthesis</keyword>
<evidence type="ECO:0000313" key="14">
    <source>
        <dbReference type="Proteomes" id="UP000077275"/>
    </source>
</evidence>
<accession>A0A166E0C7</accession>
<dbReference type="InterPro" id="IPR015424">
    <property type="entry name" value="PyrdxlP-dep_Trfase"/>
</dbReference>
<evidence type="ECO:0000256" key="11">
    <source>
        <dbReference type="PIRSR" id="PIRSR000412-50"/>
    </source>
</evidence>
<keyword evidence="4 10" id="KW-0963">Cytoplasm</keyword>
<dbReference type="UniPathway" id="UPA00288">
    <property type="reaction ID" value="UER01023"/>
</dbReference>
<evidence type="ECO:0000256" key="8">
    <source>
        <dbReference type="ARBA" id="ARBA00022898"/>
    </source>
</evidence>
<name>A0A166E0C7_9EURY</name>
<evidence type="ECO:0000256" key="9">
    <source>
        <dbReference type="ARBA" id="ARBA00051924"/>
    </source>
</evidence>
<dbReference type="RefSeq" id="WP_067259606.1">
    <property type="nucleotide sequence ID" value="NZ_LWMW01000098.1"/>
</dbReference>
<dbReference type="EC" id="2.1.2.-" evidence="10"/>
<feature type="binding site" evidence="10">
    <location>
        <begin position="121"/>
        <end position="123"/>
    </location>
    <ligand>
        <name>(6S)-5,6,7,8-tetrahydrofolate</name>
        <dbReference type="ChEBI" id="CHEBI:57453"/>
    </ligand>
</feature>
<comment type="subcellular location">
    <subcellularLocation>
        <location evidence="10">Cytoplasm</location>
    </subcellularLocation>
</comment>
<comment type="similarity">
    <text evidence="2 10">Belongs to the SHMT family.</text>
</comment>
<evidence type="ECO:0000313" key="13">
    <source>
        <dbReference type="EMBL" id="KZX16142.1"/>
    </source>
</evidence>
<dbReference type="FunFam" id="3.40.640.10:FF:000101">
    <property type="entry name" value="Serine hydroxymethyltransferase"/>
    <property type="match status" value="1"/>
</dbReference>
<dbReference type="Gene3D" id="3.90.1150.10">
    <property type="entry name" value="Aspartate Aminotransferase, domain 1"/>
    <property type="match status" value="1"/>
</dbReference>
<dbReference type="PANTHER" id="PTHR11680:SF35">
    <property type="entry name" value="SERINE HYDROXYMETHYLTRANSFERASE 1"/>
    <property type="match status" value="1"/>
</dbReference>
<dbReference type="GO" id="GO:0016829">
    <property type="term" value="F:lyase activity"/>
    <property type="evidence" value="ECO:0007669"/>
    <property type="project" value="UniProtKB-KW"/>
</dbReference>
<comment type="caution">
    <text evidence="13">The sequence shown here is derived from an EMBL/GenBank/DDBJ whole genome shotgun (WGS) entry which is preliminary data.</text>
</comment>
<dbReference type="InterPro" id="IPR015422">
    <property type="entry name" value="PyrdxlP-dep_Trfase_small"/>
</dbReference>
<dbReference type="GO" id="GO:0019264">
    <property type="term" value="P:glycine biosynthetic process from serine"/>
    <property type="evidence" value="ECO:0007669"/>
    <property type="project" value="UniProtKB-UniRule"/>
</dbReference>
<comment type="subunit">
    <text evidence="3 10">Homodimer.</text>
</comment>
<feature type="domain" description="Serine hydroxymethyltransferase-like" evidence="12">
    <location>
        <begin position="9"/>
        <end position="383"/>
    </location>
</feature>
<evidence type="ECO:0000256" key="5">
    <source>
        <dbReference type="ARBA" id="ARBA00022563"/>
    </source>
</evidence>
<evidence type="ECO:0000259" key="12">
    <source>
        <dbReference type="Pfam" id="PF00464"/>
    </source>
</evidence>
<evidence type="ECO:0000256" key="2">
    <source>
        <dbReference type="ARBA" id="ARBA00006376"/>
    </source>
</evidence>
<comment type="catalytic activity">
    <reaction evidence="9 10">
        <text>5,10-methylenetetrahydromethanopterin + glycine + H2O = 5,6,7,8-tetrahydromethanopterin + L-serine</text>
        <dbReference type="Rhea" id="RHEA:47104"/>
        <dbReference type="ChEBI" id="CHEBI:15377"/>
        <dbReference type="ChEBI" id="CHEBI:33384"/>
        <dbReference type="ChEBI" id="CHEBI:57305"/>
        <dbReference type="ChEBI" id="CHEBI:57818"/>
        <dbReference type="ChEBI" id="CHEBI:58103"/>
    </reaction>
</comment>
<keyword evidence="8 10" id="KW-0663">Pyridoxal phosphate</keyword>
<feature type="binding site" evidence="10">
    <location>
        <position position="242"/>
    </location>
    <ligand>
        <name>(6S)-5,6,7,8-tetrahydrofolate</name>
        <dbReference type="ChEBI" id="CHEBI:57453"/>
    </ligand>
</feature>
<dbReference type="Pfam" id="PF00464">
    <property type="entry name" value="SHMT"/>
    <property type="match status" value="1"/>
</dbReference>
<evidence type="ECO:0000256" key="10">
    <source>
        <dbReference type="HAMAP-Rule" id="MF_00051"/>
    </source>
</evidence>
<dbReference type="InterPro" id="IPR015421">
    <property type="entry name" value="PyrdxlP-dep_Trfase_major"/>
</dbReference>
<dbReference type="PIRSF" id="PIRSF000412">
    <property type="entry name" value="SHMT"/>
    <property type="match status" value="1"/>
</dbReference>
<sequence length="422" mass="46621">MFNNQENVSEFQKLMKEHNSWMKNSINLIASENITSSQVQEALVSDLSHRYAEGKCGERLYEGCQYVDGIEDLTIKLSKKLYKAEHVNVQPTSGVVANLASFFAFSKPGDLMTALEVPVGGHISHANVSAAGIRGLTVHPHPFNQEKMNIDTDAMVKQIKQEKPKIVLLGGSLFLFPHPVKEAREAADEVGAKVMYDGAHVLGLIAGGTFQDPLREGADLLVGSTHKTFPGTQGGIILTKNEYADKIDDAVFPGVVSNHHLHHVAGLGIATAEMLEFGSDYAKQIIKNAKALGQSLHDLGFNVLCEEYGFTESHQVAFDVSAIGKASIFAKKLETNNIILNKNLLPWDDVNRSDDPSGIRVGTQEITRRGMKESQMSEVAEFIAKVIKDNKDVKMEVTEFMNQYTKVNYAFKENEAYQYIQF</sequence>
<dbReference type="InterPro" id="IPR039429">
    <property type="entry name" value="SHMT-like_dom"/>
</dbReference>
<dbReference type="GO" id="GO:0004372">
    <property type="term" value="F:glycine hydroxymethyltransferase activity"/>
    <property type="evidence" value="ECO:0007669"/>
    <property type="project" value="UniProtKB-UniRule"/>
</dbReference>
<evidence type="ECO:0000256" key="1">
    <source>
        <dbReference type="ARBA" id="ARBA00001933"/>
    </source>
</evidence>